<evidence type="ECO:0000256" key="1">
    <source>
        <dbReference type="SAM" id="MobiDB-lite"/>
    </source>
</evidence>
<evidence type="ECO:0000313" key="3">
    <source>
        <dbReference type="Proteomes" id="UP000053647"/>
    </source>
</evidence>
<dbReference type="EMBL" id="KN819379">
    <property type="protein sequence ID" value="KIJ11466.1"/>
    <property type="molecule type" value="Genomic_DNA"/>
</dbReference>
<reference evidence="3" key="2">
    <citation type="submission" date="2015-01" db="EMBL/GenBank/DDBJ databases">
        <title>Evolutionary Origins and Diversification of the Mycorrhizal Mutualists.</title>
        <authorList>
            <consortium name="DOE Joint Genome Institute"/>
            <consortium name="Mycorrhizal Genomics Consortium"/>
            <person name="Kohler A."/>
            <person name="Kuo A."/>
            <person name="Nagy L.G."/>
            <person name="Floudas D."/>
            <person name="Copeland A."/>
            <person name="Barry K.W."/>
            <person name="Cichocki N."/>
            <person name="Veneault-Fourrey C."/>
            <person name="LaButti K."/>
            <person name="Lindquist E.A."/>
            <person name="Lipzen A."/>
            <person name="Lundell T."/>
            <person name="Morin E."/>
            <person name="Murat C."/>
            <person name="Riley R."/>
            <person name="Ohm R."/>
            <person name="Sun H."/>
            <person name="Tunlid A."/>
            <person name="Henrissat B."/>
            <person name="Grigoriev I.V."/>
            <person name="Hibbett D.S."/>
            <person name="Martin F."/>
        </authorList>
    </citation>
    <scope>NUCLEOTIDE SEQUENCE [LARGE SCALE GENOMIC DNA]</scope>
    <source>
        <strain evidence="3">ATCC 200175</strain>
    </source>
</reference>
<sequence length="183" mass="20871">MVSLPTWRLAPSTPIWCTRGSSTRPSENSCIATSATPAIHMEGEATEVLESKPRRMVWTRSWTMTRSARQQSSSRVKKVKDSTIRYQHAYELQLQEQHLRHQLIKGRSSRCPKTCPSYSLCCTPYLIFWRSAQATRRTLRPMVALFPSRPTDASESKAGEDGERVPSLPPTRSLTITRQHQLE</sequence>
<proteinExistence type="predicted"/>
<protein>
    <submittedName>
        <fullName evidence="2">Uncharacterized protein</fullName>
    </submittedName>
</protein>
<feature type="region of interest" description="Disordered" evidence="1">
    <location>
        <begin position="148"/>
        <end position="183"/>
    </location>
</feature>
<dbReference type="Proteomes" id="UP000053647">
    <property type="component" value="Unassembled WGS sequence"/>
</dbReference>
<gene>
    <name evidence="2" type="ORF">PAXINDRAFT_101685</name>
</gene>
<reference evidence="2 3" key="1">
    <citation type="submission" date="2014-06" db="EMBL/GenBank/DDBJ databases">
        <authorList>
            <consortium name="DOE Joint Genome Institute"/>
            <person name="Kuo A."/>
            <person name="Kohler A."/>
            <person name="Nagy L.G."/>
            <person name="Floudas D."/>
            <person name="Copeland A."/>
            <person name="Barry K.W."/>
            <person name="Cichocki N."/>
            <person name="Veneault-Fourrey C."/>
            <person name="LaButti K."/>
            <person name="Lindquist E.A."/>
            <person name="Lipzen A."/>
            <person name="Lundell T."/>
            <person name="Morin E."/>
            <person name="Murat C."/>
            <person name="Sun H."/>
            <person name="Tunlid A."/>
            <person name="Henrissat B."/>
            <person name="Grigoriev I.V."/>
            <person name="Hibbett D.S."/>
            <person name="Martin F."/>
            <person name="Nordberg H.P."/>
            <person name="Cantor M.N."/>
            <person name="Hua S.X."/>
        </authorList>
    </citation>
    <scope>NUCLEOTIDE SEQUENCE [LARGE SCALE GENOMIC DNA]</scope>
    <source>
        <strain evidence="2 3">ATCC 200175</strain>
    </source>
</reference>
<organism evidence="2 3">
    <name type="scientific">Paxillus involutus ATCC 200175</name>
    <dbReference type="NCBI Taxonomy" id="664439"/>
    <lineage>
        <taxon>Eukaryota</taxon>
        <taxon>Fungi</taxon>
        <taxon>Dikarya</taxon>
        <taxon>Basidiomycota</taxon>
        <taxon>Agaricomycotina</taxon>
        <taxon>Agaricomycetes</taxon>
        <taxon>Agaricomycetidae</taxon>
        <taxon>Boletales</taxon>
        <taxon>Paxilineae</taxon>
        <taxon>Paxillaceae</taxon>
        <taxon>Paxillus</taxon>
    </lineage>
</organism>
<name>A0A0C9TVX5_PAXIN</name>
<accession>A0A0C9TVX5</accession>
<dbReference type="AlphaFoldDB" id="A0A0C9TVX5"/>
<dbReference type="HOGENOM" id="CLU_1475607_0_0_1"/>
<feature type="compositionally biased region" description="Basic and acidic residues" evidence="1">
    <location>
        <begin position="152"/>
        <end position="164"/>
    </location>
</feature>
<evidence type="ECO:0000313" key="2">
    <source>
        <dbReference type="EMBL" id="KIJ11466.1"/>
    </source>
</evidence>
<feature type="compositionally biased region" description="Polar residues" evidence="1">
    <location>
        <begin position="170"/>
        <end position="183"/>
    </location>
</feature>
<keyword evidence="3" id="KW-1185">Reference proteome</keyword>